<dbReference type="AlphaFoldDB" id="A0A7J7RCK0"/>
<comment type="caution">
    <text evidence="1">The sequence shown here is derived from an EMBL/GenBank/DDBJ whole genome shotgun (WGS) entry which is preliminary data.</text>
</comment>
<proteinExistence type="predicted"/>
<reference evidence="1 2" key="1">
    <citation type="journal article" date="2020" name="Nature">
        <title>Six reference-quality genomes reveal evolution of bat adaptations.</title>
        <authorList>
            <person name="Jebb D."/>
            <person name="Huang Z."/>
            <person name="Pippel M."/>
            <person name="Hughes G.M."/>
            <person name="Lavrichenko K."/>
            <person name="Devanna P."/>
            <person name="Winkler S."/>
            <person name="Jermiin L.S."/>
            <person name="Skirmuntt E.C."/>
            <person name="Katzourakis A."/>
            <person name="Burkitt-Gray L."/>
            <person name="Ray D.A."/>
            <person name="Sullivan K.A.M."/>
            <person name="Roscito J.G."/>
            <person name="Kirilenko B.M."/>
            <person name="Davalos L.M."/>
            <person name="Corthals A.P."/>
            <person name="Power M.L."/>
            <person name="Jones G."/>
            <person name="Ransome R.D."/>
            <person name="Dechmann D.K.N."/>
            <person name="Locatelli A.G."/>
            <person name="Puechmaille S.J."/>
            <person name="Fedrigo O."/>
            <person name="Jarvis E.D."/>
            <person name="Hiller M."/>
            <person name="Vernes S.C."/>
            <person name="Myers E.W."/>
            <person name="Teeling E.C."/>
        </authorList>
    </citation>
    <scope>NUCLEOTIDE SEQUENCE [LARGE SCALE GENOMIC DNA]</scope>
    <source>
        <strain evidence="1">MMyoMyo1</strain>
        <tissue evidence="1">Flight muscle</tissue>
    </source>
</reference>
<gene>
    <name evidence="1" type="ORF">mMyoMyo1_010821</name>
</gene>
<name>A0A7J7RCK0_MYOMY</name>
<evidence type="ECO:0000313" key="1">
    <source>
        <dbReference type="EMBL" id="KAF6273838.1"/>
    </source>
</evidence>
<sequence>MSAVPAGTWHEPSYWEEKVPVKPQEHCSRASELQVRAHRVLSSNKSCHSAQHARRQFLTLGWQAEPLHSRNRVCPGTGWRTPASVCVCVCGGAVSRESAEGGVGGVEENQVWTKGRTLARVGFKPGASLQVPHSTP</sequence>
<accession>A0A7J7RCK0</accession>
<dbReference type="Proteomes" id="UP000527355">
    <property type="component" value="Unassembled WGS sequence"/>
</dbReference>
<protein>
    <submittedName>
        <fullName evidence="1">Uncharacterized protein</fullName>
    </submittedName>
</protein>
<organism evidence="1 2">
    <name type="scientific">Myotis myotis</name>
    <name type="common">Greater mouse-eared bat</name>
    <name type="synonym">Vespertilio myotis</name>
    <dbReference type="NCBI Taxonomy" id="51298"/>
    <lineage>
        <taxon>Eukaryota</taxon>
        <taxon>Metazoa</taxon>
        <taxon>Chordata</taxon>
        <taxon>Craniata</taxon>
        <taxon>Vertebrata</taxon>
        <taxon>Euteleostomi</taxon>
        <taxon>Mammalia</taxon>
        <taxon>Eutheria</taxon>
        <taxon>Laurasiatheria</taxon>
        <taxon>Chiroptera</taxon>
        <taxon>Yangochiroptera</taxon>
        <taxon>Vespertilionidae</taxon>
        <taxon>Myotis</taxon>
    </lineage>
</organism>
<keyword evidence="2" id="KW-1185">Reference proteome</keyword>
<dbReference type="EMBL" id="JABWUV010000031">
    <property type="protein sequence ID" value="KAF6273838.1"/>
    <property type="molecule type" value="Genomic_DNA"/>
</dbReference>
<evidence type="ECO:0000313" key="2">
    <source>
        <dbReference type="Proteomes" id="UP000527355"/>
    </source>
</evidence>